<geneLocation type="mitochondrion" evidence="1"/>
<reference evidence="1" key="1">
    <citation type="submission" date="2017-03" db="EMBL/GenBank/DDBJ databases">
        <title>The mitochondrial genome of the carnivorous plant Utricularia reniformis (Lentibulariaceae): structure, comparative analysis and evolutionary landmarks.</title>
        <authorList>
            <person name="Silva S.R."/>
            <person name="Alvarenga D.O."/>
            <person name="Michael T.P."/>
            <person name="Miranda V.F.O."/>
            <person name="Varani A.M."/>
        </authorList>
    </citation>
    <scope>NUCLEOTIDE SEQUENCE</scope>
</reference>
<keyword evidence="1" id="KW-0496">Mitochondrion</keyword>
<protein>
    <submittedName>
        <fullName evidence="1">Uncharacterized protein</fullName>
    </submittedName>
</protein>
<gene>
    <name evidence="1" type="ORF">AEK19_MT1699</name>
</gene>
<evidence type="ECO:0000313" key="1">
    <source>
        <dbReference type="EMBL" id="ART30398.1"/>
    </source>
</evidence>
<organism evidence="1">
    <name type="scientific">Utricularia reniformis</name>
    <dbReference type="NCBI Taxonomy" id="192314"/>
    <lineage>
        <taxon>Eukaryota</taxon>
        <taxon>Viridiplantae</taxon>
        <taxon>Streptophyta</taxon>
        <taxon>Embryophyta</taxon>
        <taxon>Tracheophyta</taxon>
        <taxon>Spermatophyta</taxon>
        <taxon>Magnoliopsida</taxon>
        <taxon>eudicotyledons</taxon>
        <taxon>Gunneridae</taxon>
        <taxon>Pentapetalae</taxon>
        <taxon>asterids</taxon>
        <taxon>lamiids</taxon>
        <taxon>Lamiales</taxon>
        <taxon>Lentibulariaceae</taxon>
        <taxon>Utricularia</taxon>
    </lineage>
</organism>
<dbReference type="AlphaFoldDB" id="A0A1Y0AZ20"/>
<proteinExistence type="predicted"/>
<accession>A0A1Y0AZ20</accession>
<dbReference type="EMBL" id="KY774314">
    <property type="protein sequence ID" value="ART30398.1"/>
    <property type="molecule type" value="Genomic_DNA"/>
</dbReference>
<sequence length="64" mass="6979">MHVRDGIIILQRSRANRVLWFRTQGYVIAPCIEVGQPSFHPTRPLSSSACVASLVARAAQSGAM</sequence>
<name>A0A1Y0AZ20_9LAMI</name>